<keyword evidence="1" id="KW-1133">Transmembrane helix</keyword>
<feature type="transmembrane region" description="Helical" evidence="1">
    <location>
        <begin position="20"/>
        <end position="39"/>
    </location>
</feature>
<keyword evidence="3" id="KW-1185">Reference proteome</keyword>
<comment type="caution">
    <text evidence="2">The sequence shown here is derived from an EMBL/GenBank/DDBJ whole genome shotgun (WGS) entry which is preliminary data.</text>
</comment>
<evidence type="ECO:0000313" key="2">
    <source>
        <dbReference type="EMBL" id="RCW77849.1"/>
    </source>
</evidence>
<accession>A0A368YDU4</accession>
<evidence type="ECO:0000313" key="3">
    <source>
        <dbReference type="Proteomes" id="UP000253324"/>
    </source>
</evidence>
<sequence>MIARNPLYAFSAGVGMQTVSLPVSLSFGAATVFAVRIVIFRERGAFPRKTLGTPATGWPSF</sequence>
<dbReference type="Proteomes" id="UP000253324">
    <property type="component" value="Unassembled WGS sequence"/>
</dbReference>
<protein>
    <submittedName>
        <fullName evidence="2">Uncharacterized protein</fullName>
    </submittedName>
</protein>
<name>A0A368YDU4_9HYPH</name>
<keyword evidence="1" id="KW-0812">Transmembrane</keyword>
<dbReference type="OrthoDB" id="7210610at2"/>
<proteinExistence type="predicted"/>
<dbReference type="AlphaFoldDB" id="A0A368YDU4"/>
<gene>
    <name evidence="2" type="ORF">C7476_1353</name>
</gene>
<keyword evidence="1" id="KW-0472">Membrane</keyword>
<evidence type="ECO:0000256" key="1">
    <source>
        <dbReference type="SAM" id="Phobius"/>
    </source>
</evidence>
<reference evidence="2 3" key="1">
    <citation type="submission" date="2018-07" db="EMBL/GenBank/DDBJ databases">
        <title>Genomic Encyclopedia of Type Strains, Phase III (KMG-III): the genomes of soil and plant-associated and newly described type strains.</title>
        <authorList>
            <person name="Whitman W."/>
        </authorList>
    </citation>
    <scope>NUCLEOTIDE SEQUENCE [LARGE SCALE GENOMIC DNA]</scope>
    <source>
        <strain evidence="2 3">31-25a</strain>
    </source>
</reference>
<organism evidence="2 3">
    <name type="scientific">Phyllobacterium bourgognense</name>
    <dbReference type="NCBI Taxonomy" id="314236"/>
    <lineage>
        <taxon>Bacteria</taxon>
        <taxon>Pseudomonadati</taxon>
        <taxon>Pseudomonadota</taxon>
        <taxon>Alphaproteobacteria</taxon>
        <taxon>Hyphomicrobiales</taxon>
        <taxon>Phyllobacteriaceae</taxon>
        <taxon>Phyllobacterium</taxon>
    </lineage>
</organism>
<dbReference type="RefSeq" id="WP_114432940.1">
    <property type="nucleotide sequence ID" value="NZ_QPJM01000035.1"/>
</dbReference>
<dbReference type="EMBL" id="QPJM01000035">
    <property type="protein sequence ID" value="RCW77849.1"/>
    <property type="molecule type" value="Genomic_DNA"/>
</dbReference>